<comment type="similarity">
    <text evidence="2 7">Belongs to the acyl-CoA dehydrogenase family.</text>
</comment>
<evidence type="ECO:0000256" key="4">
    <source>
        <dbReference type="ARBA" id="ARBA00022827"/>
    </source>
</evidence>
<dbReference type="GO" id="GO:0050660">
    <property type="term" value="F:flavin adenine dinucleotide binding"/>
    <property type="evidence" value="ECO:0007669"/>
    <property type="project" value="InterPro"/>
</dbReference>
<evidence type="ECO:0000313" key="11">
    <source>
        <dbReference type="EMBL" id="EKT81617.1"/>
    </source>
</evidence>
<dbReference type="InterPro" id="IPR036250">
    <property type="entry name" value="AcylCo_DH-like_C"/>
</dbReference>
<organism evidence="11 12">
    <name type="scientific">Rhodococcus opacus M213</name>
    <dbReference type="NCBI Taxonomy" id="1129896"/>
    <lineage>
        <taxon>Bacteria</taxon>
        <taxon>Bacillati</taxon>
        <taxon>Actinomycetota</taxon>
        <taxon>Actinomycetes</taxon>
        <taxon>Mycobacteriales</taxon>
        <taxon>Nocardiaceae</taxon>
        <taxon>Rhodococcus</taxon>
    </lineage>
</organism>
<reference evidence="11 12" key="1">
    <citation type="journal article" date="2013" name="Genome Announc.">
        <title>Draft Genome Sequence of Rhodococcus opacus Strain M213 Shows a Diverse Catabolic Potential.</title>
        <authorList>
            <person name="Pathak A."/>
            <person name="Green S.J."/>
            <person name="Ogram A."/>
            <person name="Chauhan A."/>
        </authorList>
    </citation>
    <scope>NUCLEOTIDE SEQUENCE [LARGE SCALE GENOMIC DNA]</scope>
    <source>
        <strain evidence="11 12">M213</strain>
    </source>
</reference>
<proteinExistence type="inferred from homology"/>
<comment type="cofactor">
    <cofactor evidence="1 7">
        <name>FAD</name>
        <dbReference type="ChEBI" id="CHEBI:57692"/>
    </cofactor>
</comment>
<dbReference type="Gene3D" id="1.10.540.10">
    <property type="entry name" value="Acyl-CoA dehydrogenase/oxidase, N-terminal domain"/>
    <property type="match status" value="1"/>
</dbReference>
<protein>
    <submittedName>
        <fullName evidence="11">Acyl-CoA dehydrogenase</fullName>
    </submittedName>
</protein>
<gene>
    <name evidence="11" type="ORF">WSS_A16436</name>
</gene>
<dbReference type="InterPro" id="IPR006089">
    <property type="entry name" value="Acyl-CoA_DH_CS"/>
</dbReference>
<evidence type="ECO:0000313" key="12">
    <source>
        <dbReference type="Proteomes" id="UP000005951"/>
    </source>
</evidence>
<dbReference type="InterPro" id="IPR013786">
    <property type="entry name" value="AcylCoA_DH/ox_N"/>
</dbReference>
<evidence type="ECO:0000256" key="6">
    <source>
        <dbReference type="ARBA" id="ARBA00052546"/>
    </source>
</evidence>
<evidence type="ECO:0000259" key="8">
    <source>
        <dbReference type="Pfam" id="PF00441"/>
    </source>
</evidence>
<comment type="catalytic activity">
    <reaction evidence="6">
        <text>a 2,3-saturated acyl-CoA + A = a 2,3-dehydroacyl-CoA + AH2</text>
        <dbReference type="Rhea" id="RHEA:48608"/>
        <dbReference type="ChEBI" id="CHEBI:13193"/>
        <dbReference type="ChEBI" id="CHEBI:17499"/>
        <dbReference type="ChEBI" id="CHEBI:60015"/>
        <dbReference type="ChEBI" id="CHEBI:65111"/>
    </reaction>
</comment>
<evidence type="ECO:0000256" key="3">
    <source>
        <dbReference type="ARBA" id="ARBA00022630"/>
    </source>
</evidence>
<name>K8XTZ4_RHOOP</name>
<dbReference type="RefSeq" id="WP_005257587.1">
    <property type="nucleotide sequence ID" value="NZ_AJYC02000053.1"/>
</dbReference>
<accession>K8XTZ4</accession>
<dbReference type="GO" id="GO:0003995">
    <property type="term" value="F:acyl-CoA dehydrogenase activity"/>
    <property type="evidence" value="ECO:0007669"/>
    <property type="project" value="InterPro"/>
</dbReference>
<feature type="domain" description="Acyl-CoA dehydrogenase/oxidase N-terminal" evidence="10">
    <location>
        <begin position="9"/>
        <end position="120"/>
    </location>
</feature>
<dbReference type="Pfam" id="PF02770">
    <property type="entry name" value="Acyl-CoA_dh_M"/>
    <property type="match status" value="1"/>
</dbReference>
<dbReference type="Pfam" id="PF00441">
    <property type="entry name" value="Acyl-CoA_dh_1"/>
    <property type="match status" value="1"/>
</dbReference>
<dbReference type="FunFam" id="2.40.110.10:FF:000002">
    <property type="entry name" value="Acyl-CoA dehydrogenase fadE12"/>
    <property type="match status" value="1"/>
</dbReference>
<keyword evidence="5 7" id="KW-0560">Oxidoreductase</keyword>
<dbReference type="PROSITE" id="PS00073">
    <property type="entry name" value="ACYL_COA_DH_2"/>
    <property type="match status" value="1"/>
</dbReference>
<dbReference type="Pfam" id="PF02771">
    <property type="entry name" value="Acyl-CoA_dh_N"/>
    <property type="match status" value="1"/>
</dbReference>
<dbReference type="Proteomes" id="UP000005951">
    <property type="component" value="Unassembled WGS sequence"/>
</dbReference>
<dbReference type="PANTHER" id="PTHR43884:SF12">
    <property type="entry name" value="ISOVALERYL-COA DEHYDROGENASE, MITOCHONDRIAL-RELATED"/>
    <property type="match status" value="1"/>
</dbReference>
<keyword evidence="3 7" id="KW-0285">Flavoprotein</keyword>
<comment type="caution">
    <text evidence="11">The sequence shown here is derived from an EMBL/GenBank/DDBJ whole genome shotgun (WGS) entry which is preliminary data.</text>
</comment>
<dbReference type="InterPro" id="IPR009100">
    <property type="entry name" value="AcylCoA_DH/oxidase_NM_dom_sf"/>
</dbReference>
<feature type="domain" description="Acyl-CoA oxidase/dehydrogenase middle" evidence="9">
    <location>
        <begin position="125"/>
        <end position="220"/>
    </location>
</feature>
<dbReference type="InterPro" id="IPR009075">
    <property type="entry name" value="AcylCo_DH/oxidase_C"/>
</dbReference>
<dbReference type="Gene3D" id="2.40.110.10">
    <property type="entry name" value="Butyryl-CoA Dehydrogenase, subunit A, domain 2"/>
    <property type="match status" value="1"/>
</dbReference>
<evidence type="ECO:0000259" key="9">
    <source>
        <dbReference type="Pfam" id="PF02770"/>
    </source>
</evidence>
<feature type="domain" description="Acyl-CoA dehydrogenase/oxidase C-terminal" evidence="8">
    <location>
        <begin position="232"/>
        <end position="380"/>
    </location>
</feature>
<dbReference type="FunFam" id="1.20.140.10:FF:000001">
    <property type="entry name" value="Acyl-CoA dehydrogenase"/>
    <property type="match status" value="1"/>
</dbReference>
<sequence length="382" mass="42038">MKRTLYDTDHDLFRETVREFVTREVAPHRERWEQAGLVDRSVWSMAGSLGLLGIGAPSEHGGGGVVDYRYRMVVIEELCAADSASFNAGLSVQDDLVLPYLIDLGTTDQQSRWIPAMCAGTAIGALAMTEPGAGSDLQRVRTTARRTVDGWILEGQKTFITNGILADVVVVFARTDADAGARGFTLFLVDTTTPGFRRGRKLEKLGLRGNDTAELFFDGVVLTDADVLGTVGGGFGHLMERLPRERLSIAATSLAGAQSAFDWTKNYARDRKAFGTRIDGFQNTRFVLAEIGTELDVAWTYLDRSIALLNDAELSAVDAAKAKWWLSDLQQRVVDRCLQLHGGYGYMLEYPVARAYADARIQPIYGGTNEIMKEIIGRDLVR</sequence>
<dbReference type="AlphaFoldDB" id="K8XTZ4"/>
<dbReference type="InterPro" id="IPR046373">
    <property type="entry name" value="Acyl-CoA_Oxase/DH_mid-dom_sf"/>
</dbReference>
<dbReference type="SUPFAM" id="SSF47203">
    <property type="entry name" value="Acyl-CoA dehydrogenase C-terminal domain-like"/>
    <property type="match status" value="1"/>
</dbReference>
<dbReference type="InterPro" id="IPR037069">
    <property type="entry name" value="AcylCoA_DH/ox_N_sf"/>
</dbReference>
<dbReference type="Gene3D" id="1.20.140.10">
    <property type="entry name" value="Butyryl-CoA Dehydrogenase, subunit A, domain 3"/>
    <property type="match status" value="1"/>
</dbReference>
<evidence type="ECO:0000256" key="2">
    <source>
        <dbReference type="ARBA" id="ARBA00009347"/>
    </source>
</evidence>
<evidence type="ECO:0000256" key="1">
    <source>
        <dbReference type="ARBA" id="ARBA00001974"/>
    </source>
</evidence>
<dbReference type="InterPro" id="IPR006091">
    <property type="entry name" value="Acyl-CoA_Oxase/DH_mid-dom"/>
</dbReference>
<evidence type="ECO:0000259" key="10">
    <source>
        <dbReference type="Pfam" id="PF02771"/>
    </source>
</evidence>
<evidence type="ECO:0000256" key="7">
    <source>
        <dbReference type="RuleBase" id="RU362125"/>
    </source>
</evidence>
<dbReference type="PANTHER" id="PTHR43884">
    <property type="entry name" value="ACYL-COA DEHYDROGENASE"/>
    <property type="match status" value="1"/>
</dbReference>
<dbReference type="EMBL" id="AJYC02000053">
    <property type="protein sequence ID" value="EKT81617.1"/>
    <property type="molecule type" value="Genomic_DNA"/>
</dbReference>
<dbReference type="SUPFAM" id="SSF56645">
    <property type="entry name" value="Acyl-CoA dehydrogenase NM domain-like"/>
    <property type="match status" value="1"/>
</dbReference>
<keyword evidence="4 7" id="KW-0274">FAD</keyword>
<evidence type="ECO:0000256" key="5">
    <source>
        <dbReference type="ARBA" id="ARBA00023002"/>
    </source>
</evidence>